<dbReference type="Proteomes" id="UP000011991">
    <property type="component" value="Unassembled WGS sequence"/>
</dbReference>
<evidence type="ECO:0000313" key="2">
    <source>
        <dbReference type="EMBL" id="EMI22410.1"/>
    </source>
</evidence>
<proteinExistence type="predicted"/>
<dbReference type="AlphaFoldDB" id="M5RSZ6"/>
<evidence type="ECO:0000313" key="3">
    <source>
        <dbReference type="Proteomes" id="UP000011991"/>
    </source>
</evidence>
<comment type="caution">
    <text evidence="2">The sequence shown here is derived from an EMBL/GenBank/DDBJ whole genome shotgun (WGS) entry which is preliminary data.</text>
</comment>
<protein>
    <submittedName>
        <fullName evidence="2">Uncharacterized protein</fullName>
    </submittedName>
</protein>
<sequence>MPAVISQLALQRPRITGVFSVGATRTEIDRMGRVEFLENNSTVYFPPRASLSLEQVLRRNLPSGESNVEPPLMGTSDSSTGTDASKTTVTKRNQRKRFIADHSPWVVRSSC</sequence>
<organism evidence="2 3">
    <name type="scientific">Rhodopirellula maiorica SM1</name>
    <dbReference type="NCBI Taxonomy" id="1265738"/>
    <lineage>
        <taxon>Bacteria</taxon>
        <taxon>Pseudomonadati</taxon>
        <taxon>Planctomycetota</taxon>
        <taxon>Planctomycetia</taxon>
        <taxon>Pirellulales</taxon>
        <taxon>Pirellulaceae</taxon>
        <taxon>Novipirellula</taxon>
    </lineage>
</organism>
<keyword evidence="3" id="KW-1185">Reference proteome</keyword>
<accession>M5RSZ6</accession>
<feature type="region of interest" description="Disordered" evidence="1">
    <location>
        <begin position="62"/>
        <end position="96"/>
    </location>
</feature>
<feature type="compositionally biased region" description="Low complexity" evidence="1">
    <location>
        <begin position="74"/>
        <end position="88"/>
    </location>
</feature>
<evidence type="ECO:0000256" key="1">
    <source>
        <dbReference type="SAM" id="MobiDB-lite"/>
    </source>
</evidence>
<gene>
    <name evidence="2" type="ORF">RMSM_00660</name>
</gene>
<dbReference type="EMBL" id="ANOG01000104">
    <property type="protein sequence ID" value="EMI22410.1"/>
    <property type="molecule type" value="Genomic_DNA"/>
</dbReference>
<name>M5RSZ6_9BACT</name>
<reference evidence="2 3" key="1">
    <citation type="journal article" date="2013" name="Mar. Genomics">
        <title>Expression of sulfatases in Rhodopirellula baltica and the diversity of sulfatases in the genus Rhodopirellula.</title>
        <authorList>
            <person name="Wegner C.E."/>
            <person name="Richter-Heitmann T."/>
            <person name="Klindworth A."/>
            <person name="Klockow C."/>
            <person name="Richter M."/>
            <person name="Achstetter T."/>
            <person name="Glockner F.O."/>
            <person name="Harder J."/>
        </authorList>
    </citation>
    <scope>NUCLEOTIDE SEQUENCE [LARGE SCALE GENOMIC DNA]</scope>
    <source>
        <strain evidence="2 3">SM1</strain>
    </source>
</reference>